<dbReference type="GO" id="GO:0016020">
    <property type="term" value="C:membrane"/>
    <property type="evidence" value="ECO:0007669"/>
    <property type="project" value="UniProtKB-SubCell"/>
</dbReference>
<dbReference type="PANTHER" id="PTHR11920">
    <property type="entry name" value="GUANYLYL CYCLASE"/>
    <property type="match status" value="1"/>
</dbReference>
<dbReference type="Pfam" id="PF07696">
    <property type="entry name" value="7TMR-DISMED2"/>
    <property type="match status" value="1"/>
</dbReference>
<name>A1ZQH6_MICM2</name>
<evidence type="ECO:0000256" key="8">
    <source>
        <dbReference type="SAM" id="Coils"/>
    </source>
</evidence>
<evidence type="ECO:0000259" key="11">
    <source>
        <dbReference type="PROSITE" id="PS50125"/>
    </source>
</evidence>
<dbReference type="InterPro" id="IPR001054">
    <property type="entry name" value="A/G_cyclase"/>
</dbReference>
<evidence type="ECO:0000256" key="7">
    <source>
        <dbReference type="RuleBase" id="RU000405"/>
    </source>
</evidence>
<evidence type="ECO:0000256" key="5">
    <source>
        <dbReference type="ARBA" id="ARBA00023136"/>
    </source>
</evidence>
<proteinExistence type="inferred from homology"/>
<organism evidence="12 13">
    <name type="scientific">Microscilla marina ATCC 23134</name>
    <dbReference type="NCBI Taxonomy" id="313606"/>
    <lineage>
        <taxon>Bacteria</taxon>
        <taxon>Pseudomonadati</taxon>
        <taxon>Bacteroidota</taxon>
        <taxon>Cytophagia</taxon>
        <taxon>Cytophagales</taxon>
        <taxon>Microscillaceae</taxon>
        <taxon>Microscilla</taxon>
    </lineage>
</organism>
<dbReference type="Gene3D" id="2.60.40.2380">
    <property type="match status" value="1"/>
</dbReference>
<dbReference type="PROSITE" id="PS00452">
    <property type="entry name" value="GUANYLATE_CYCLASE_1"/>
    <property type="match status" value="1"/>
</dbReference>
<dbReference type="eggNOG" id="COG2208">
    <property type="taxonomic scope" value="Bacteria"/>
</dbReference>
<dbReference type="PROSITE" id="PS50125">
    <property type="entry name" value="GUANYLATE_CYCLASE_2"/>
    <property type="match status" value="1"/>
</dbReference>
<evidence type="ECO:0000313" key="12">
    <source>
        <dbReference type="EMBL" id="EAY27348.1"/>
    </source>
</evidence>
<feature type="transmembrane region" description="Helical" evidence="9">
    <location>
        <begin position="200"/>
        <end position="221"/>
    </location>
</feature>
<feature type="chain" id="PRO_5002642122" evidence="10">
    <location>
        <begin position="31"/>
        <end position="711"/>
    </location>
</feature>
<dbReference type="AlphaFoldDB" id="A1ZQH6"/>
<keyword evidence="3" id="KW-0547">Nucleotide-binding</keyword>
<evidence type="ECO:0000256" key="10">
    <source>
        <dbReference type="SAM" id="SignalP"/>
    </source>
</evidence>
<dbReference type="GO" id="GO:0035556">
    <property type="term" value="P:intracellular signal transduction"/>
    <property type="evidence" value="ECO:0007669"/>
    <property type="project" value="InterPro"/>
</dbReference>
<comment type="subcellular location">
    <subcellularLocation>
        <location evidence="1">Membrane</location>
    </subcellularLocation>
</comment>
<keyword evidence="8" id="KW-0175">Coiled coil</keyword>
<keyword evidence="13" id="KW-1185">Reference proteome</keyword>
<evidence type="ECO:0000256" key="6">
    <source>
        <dbReference type="ARBA" id="ARBA00023239"/>
    </source>
</evidence>
<feature type="transmembrane region" description="Helical" evidence="9">
    <location>
        <begin position="355"/>
        <end position="376"/>
    </location>
</feature>
<keyword evidence="6 7" id="KW-0456">Lyase</keyword>
<dbReference type="OrthoDB" id="9806995at2"/>
<feature type="transmembrane region" description="Helical" evidence="9">
    <location>
        <begin position="388"/>
        <end position="407"/>
    </location>
</feature>
<dbReference type="InterPro" id="IPR011622">
    <property type="entry name" value="7TMR_DISM_rcpt_extracell_dom2"/>
</dbReference>
<dbReference type="GO" id="GO:0004383">
    <property type="term" value="F:guanylate cyclase activity"/>
    <property type="evidence" value="ECO:0007669"/>
    <property type="project" value="UniProtKB-EC"/>
</dbReference>
<feature type="domain" description="Guanylate cyclase" evidence="11">
    <location>
        <begin position="533"/>
        <end position="664"/>
    </location>
</feature>
<keyword evidence="12" id="KW-0675">Receptor</keyword>
<dbReference type="EC" id="4.6.1.2" evidence="12"/>
<reference evidence="12 13" key="1">
    <citation type="submission" date="2007-01" db="EMBL/GenBank/DDBJ databases">
        <authorList>
            <person name="Haygood M."/>
            <person name="Podell S."/>
            <person name="Anderson C."/>
            <person name="Hopkinson B."/>
            <person name="Roe K."/>
            <person name="Barbeau K."/>
            <person name="Gaasterland T."/>
            <person name="Ferriera S."/>
            <person name="Johnson J."/>
            <person name="Kravitz S."/>
            <person name="Beeson K."/>
            <person name="Sutton G."/>
            <person name="Rogers Y.-H."/>
            <person name="Friedman R."/>
            <person name="Frazier M."/>
            <person name="Venter J.C."/>
        </authorList>
    </citation>
    <scope>NUCLEOTIDE SEQUENCE [LARGE SCALE GENOMIC DNA]</scope>
    <source>
        <strain evidence="12 13">ATCC 23134</strain>
    </source>
</reference>
<dbReference type="Gene3D" id="3.30.70.1230">
    <property type="entry name" value="Nucleotide cyclase"/>
    <property type="match status" value="1"/>
</dbReference>
<keyword evidence="2 9" id="KW-0812">Transmembrane</keyword>
<dbReference type="SMART" id="SM00044">
    <property type="entry name" value="CYCc"/>
    <property type="match status" value="1"/>
</dbReference>
<feature type="transmembrane region" description="Helical" evidence="9">
    <location>
        <begin position="228"/>
        <end position="249"/>
    </location>
</feature>
<dbReference type="PANTHER" id="PTHR11920:SF335">
    <property type="entry name" value="GUANYLATE CYCLASE"/>
    <property type="match status" value="1"/>
</dbReference>
<evidence type="ECO:0000256" key="1">
    <source>
        <dbReference type="ARBA" id="ARBA00004370"/>
    </source>
</evidence>
<dbReference type="InterPro" id="IPR018297">
    <property type="entry name" value="A/G_cyclase_CS"/>
</dbReference>
<gene>
    <name evidence="12" type="ORF">M23134_08300</name>
</gene>
<evidence type="ECO:0000256" key="3">
    <source>
        <dbReference type="ARBA" id="ARBA00022741"/>
    </source>
</evidence>
<dbReference type="CDD" id="cd07302">
    <property type="entry name" value="CHD"/>
    <property type="match status" value="1"/>
</dbReference>
<dbReference type="GO" id="GO:0004016">
    <property type="term" value="F:adenylate cyclase activity"/>
    <property type="evidence" value="ECO:0007669"/>
    <property type="project" value="UniProtKB-ARBA"/>
</dbReference>
<keyword evidence="10" id="KW-0732">Signal</keyword>
<dbReference type="InterPro" id="IPR011623">
    <property type="entry name" value="7TMR_DISM_rcpt_extracell_dom1"/>
</dbReference>
<feature type="transmembrane region" description="Helical" evidence="9">
    <location>
        <begin position="261"/>
        <end position="284"/>
    </location>
</feature>
<dbReference type="EMBL" id="AAWS01000024">
    <property type="protein sequence ID" value="EAY27348.1"/>
    <property type="molecule type" value="Genomic_DNA"/>
</dbReference>
<dbReference type="Pfam" id="PF07695">
    <property type="entry name" value="7TMR-DISM_7TM"/>
    <property type="match status" value="1"/>
</dbReference>
<keyword evidence="4 9" id="KW-1133">Transmembrane helix</keyword>
<feature type="signal peptide" evidence="10">
    <location>
        <begin position="1"/>
        <end position="30"/>
    </location>
</feature>
<feature type="transmembrane region" description="Helical" evidence="9">
    <location>
        <begin position="327"/>
        <end position="348"/>
    </location>
</feature>
<evidence type="ECO:0000256" key="2">
    <source>
        <dbReference type="ARBA" id="ARBA00022692"/>
    </source>
</evidence>
<dbReference type="GO" id="GO:0000166">
    <property type="term" value="F:nucleotide binding"/>
    <property type="evidence" value="ECO:0007669"/>
    <property type="project" value="UniProtKB-KW"/>
</dbReference>
<accession>A1ZQH6</accession>
<dbReference type="InterPro" id="IPR029787">
    <property type="entry name" value="Nucleotide_cyclase"/>
</dbReference>
<feature type="transmembrane region" description="Helical" evidence="9">
    <location>
        <begin position="296"/>
        <end position="315"/>
    </location>
</feature>
<evidence type="ECO:0000256" key="4">
    <source>
        <dbReference type="ARBA" id="ARBA00022989"/>
    </source>
</evidence>
<dbReference type="eggNOG" id="COG2114">
    <property type="taxonomic scope" value="Bacteria"/>
</dbReference>
<comment type="similarity">
    <text evidence="7">Belongs to the adenylyl cyclase class-4/guanylyl cyclase family.</text>
</comment>
<dbReference type="RefSeq" id="WP_002699703.1">
    <property type="nucleotide sequence ID" value="NZ_AAWS01000024.1"/>
</dbReference>
<protein>
    <submittedName>
        <fullName evidence="12">Heat-stable enterotoxin receptor</fullName>
        <ecNumber evidence="12">4.6.1.2</ecNumber>
    </submittedName>
</protein>
<evidence type="ECO:0000313" key="13">
    <source>
        <dbReference type="Proteomes" id="UP000004095"/>
    </source>
</evidence>
<dbReference type="SUPFAM" id="SSF55073">
    <property type="entry name" value="Nucleotide cyclase"/>
    <property type="match status" value="1"/>
</dbReference>
<dbReference type="Pfam" id="PF00211">
    <property type="entry name" value="Guanylate_cyc"/>
    <property type="match status" value="1"/>
</dbReference>
<evidence type="ECO:0000256" key="9">
    <source>
        <dbReference type="SAM" id="Phobius"/>
    </source>
</evidence>
<feature type="coiled-coil region" evidence="8">
    <location>
        <begin position="410"/>
        <end position="473"/>
    </location>
</feature>
<sequence length="711" mass="81637">MHLFYINYRLFLKFWLFLLVLWGASQTTYAQTQVSAFQLENIKSQSLTPYLYIYEDTTNQIGFKKVASAQLQPQYQLFKPGQNLRPGSTYWGRVVIQNKLNWDTDWFLNIGGANFIECYVPDIQQQYFVKKSGSLRPGSETDNIPFKRAGVQISLFGNRQVVLYVKLKSIDYTPPVFNLALAVPMTAQTQYYQKNTIRNLLQGVFQGILWIMLLYHLFIFIPTRDRTYLFYTFYLLAIAIANLSEGGFLTDYFLDNSPLAAFYIEVVFGMTVEIFYFLFSRYFLNTRKTAPLVDKIFSIWVALRLVLLVGVVGILASSFNRPLAANIVYYTNALGDILLIVILVLLYLRLPKNKVLLFFLAGTLLLSLSTLIPFIFTSLKIPVMVNWYVFSLFGVFLEILFFSLGLGQRIRVIEDEKLQAQEEVIEMQKNANRKLEEKVKERTAEIEQQKEEIEAQRDNLAELNDQISRQNKMVELSNYELSEKNEFIQQQNTLIEKEKAKSDELLLNILPEQTATELKEKGYATPQHYDLVSVLFTDFKGFTKLAEKITPQEVIEELNYCFTAFDKILEKHNLEKIKTIGDAYMAAGGIPLANQTNPVDAVKAGLEMQAFMVHWKKDKEAQGLPVWELRLGIHTGEIIAGVVGKKKFAYDIWGDTVNLASRMESGGEAGKVNISGDTYALIKDHFQCEYRGKINAKNKGNVDMYFVEKPK</sequence>
<keyword evidence="5 9" id="KW-0472">Membrane</keyword>
<dbReference type="Proteomes" id="UP000004095">
    <property type="component" value="Unassembled WGS sequence"/>
</dbReference>
<dbReference type="InterPro" id="IPR050401">
    <property type="entry name" value="Cyclic_nucleotide_synthase"/>
</dbReference>
<comment type="caution">
    <text evidence="12">The sequence shown here is derived from an EMBL/GenBank/DDBJ whole genome shotgun (WGS) entry which is preliminary data.</text>
</comment>